<dbReference type="EMBL" id="LN609529">
    <property type="protein sequence ID" value="CEF69931.1"/>
    <property type="molecule type" value="Genomic_DNA"/>
</dbReference>
<dbReference type="RefSeq" id="XP_024509130.1">
    <property type="nucleotide sequence ID" value="XM_024643463.1"/>
</dbReference>
<evidence type="ECO:0000256" key="4">
    <source>
        <dbReference type="ARBA" id="ARBA00022833"/>
    </source>
</evidence>
<dbReference type="InterPro" id="IPR024079">
    <property type="entry name" value="MetalloPept_cat_dom_sf"/>
</dbReference>
<dbReference type="GO" id="GO:0046872">
    <property type="term" value="F:metal ion binding"/>
    <property type="evidence" value="ECO:0007669"/>
    <property type="project" value="UniProtKB-KW"/>
</dbReference>
<evidence type="ECO:0000313" key="10">
    <source>
        <dbReference type="WormBase" id="SRAE_2000457710"/>
    </source>
</evidence>
<accession>A0A090LQR9</accession>
<gene>
    <name evidence="7 9 10" type="ORF">SRAE_2000457710</name>
</gene>
<evidence type="ECO:0000313" key="9">
    <source>
        <dbReference type="WBParaSite" id="SRAE_2000457710.1"/>
    </source>
</evidence>
<dbReference type="GeneID" id="36382302"/>
<keyword evidence="6" id="KW-0732">Signal</keyword>
<organism evidence="7">
    <name type="scientific">Strongyloides ratti</name>
    <name type="common">Parasitic roundworm</name>
    <dbReference type="NCBI Taxonomy" id="34506"/>
    <lineage>
        <taxon>Eukaryota</taxon>
        <taxon>Metazoa</taxon>
        <taxon>Ecdysozoa</taxon>
        <taxon>Nematoda</taxon>
        <taxon>Chromadorea</taxon>
        <taxon>Rhabditida</taxon>
        <taxon>Tylenchina</taxon>
        <taxon>Panagrolaimomorpha</taxon>
        <taxon>Strongyloidoidea</taxon>
        <taxon>Strongyloididae</taxon>
        <taxon>Strongyloides</taxon>
    </lineage>
</organism>
<protein>
    <submittedName>
        <fullName evidence="7 9">Metallopeptidase, catalytic domain-containing protein</fullName>
    </submittedName>
</protein>
<dbReference type="AlphaFoldDB" id="A0A090LQR9"/>
<evidence type="ECO:0000313" key="7">
    <source>
        <dbReference type="EMBL" id="CEF69931.1"/>
    </source>
</evidence>
<reference evidence="9" key="2">
    <citation type="submission" date="2020-12" db="UniProtKB">
        <authorList>
            <consortium name="WormBaseParasite"/>
        </authorList>
    </citation>
    <scope>IDENTIFICATION</scope>
</reference>
<feature type="chain" id="PRO_5015031040" evidence="6">
    <location>
        <begin position="20"/>
        <end position="361"/>
    </location>
</feature>
<dbReference type="GO" id="GO:0006508">
    <property type="term" value="P:proteolysis"/>
    <property type="evidence" value="ECO:0007669"/>
    <property type="project" value="UniProtKB-KW"/>
</dbReference>
<dbReference type="WormBase" id="SRAE_2000457710">
    <property type="protein sequence ID" value="SRP08809"/>
    <property type="gene ID" value="WBGene00264809"/>
</dbReference>
<keyword evidence="5" id="KW-0482">Metalloprotease</keyword>
<proteinExistence type="predicted"/>
<dbReference type="WBParaSite" id="SRAE_2000457710.1">
    <property type="protein sequence ID" value="SRAE_2000457710.1"/>
    <property type="gene ID" value="WBGene00264809"/>
</dbReference>
<dbReference type="CTD" id="36382302"/>
<evidence type="ECO:0000313" key="8">
    <source>
        <dbReference type="Proteomes" id="UP000035682"/>
    </source>
</evidence>
<evidence type="ECO:0000256" key="6">
    <source>
        <dbReference type="SAM" id="SignalP"/>
    </source>
</evidence>
<dbReference type="Gene3D" id="3.40.390.10">
    <property type="entry name" value="Collagenase (Catalytic Domain)"/>
    <property type="match status" value="1"/>
</dbReference>
<reference evidence="7 8" key="1">
    <citation type="submission" date="2014-09" db="EMBL/GenBank/DDBJ databases">
        <authorList>
            <person name="Martin A.A."/>
        </authorList>
    </citation>
    <scope>NUCLEOTIDE SEQUENCE</scope>
    <source>
        <strain evidence="8">ED321</strain>
        <strain evidence="7">ED321 Heterogonic</strain>
    </source>
</reference>
<keyword evidence="2" id="KW-0479">Metal-binding</keyword>
<feature type="signal peptide" evidence="6">
    <location>
        <begin position="1"/>
        <end position="19"/>
    </location>
</feature>
<name>A0A090LQR9_STRRB</name>
<sequence length="361" mass="41955">MLGNVLLIILLLFVTLNLSKDNIFFPYILEDNTYVEKRSTNFNYENQFKYYINNETVSKFVQDTFNDLETYTCIKFKKENTIFSKNGGFIFNGKTGDMEDTNIKNNPIDFKVPYNCMNHEGCYRRQIFHFLSSRYSRKISNYSSLKEKHQLKSINSRFDFGSILFIKCDLQINDPLEQYYHKMCGFKNEFSFNDYKLLNSLYCQNECTYTCIPCQNGGYQNPKFCDSCICPPGYKGKYCEDINVSDTGCPKYNPLATKKKQTISVCGKQDCIFLLQAPRGYKIITEIEYTTSKYVIPCRIGDNINFKYHDDKGKSGISFCGFYENITLPGYSNELLVSYKGTKNAIALSFSYYTVFDDTEC</sequence>
<keyword evidence="8" id="KW-1185">Reference proteome</keyword>
<evidence type="ECO:0000256" key="2">
    <source>
        <dbReference type="ARBA" id="ARBA00022723"/>
    </source>
</evidence>
<dbReference type="OrthoDB" id="5910897at2759"/>
<keyword evidence="3" id="KW-0378">Hydrolase</keyword>
<keyword evidence="1" id="KW-0645">Protease</keyword>
<dbReference type="PANTHER" id="PTHR10127:SF780">
    <property type="entry name" value="METALLOENDOPEPTIDASE"/>
    <property type="match status" value="1"/>
</dbReference>
<keyword evidence="4" id="KW-0862">Zinc</keyword>
<dbReference type="PANTHER" id="PTHR10127">
    <property type="entry name" value="DISCOIDIN, CUB, EGF, LAMININ , AND ZINC METALLOPROTEASE DOMAIN CONTAINING"/>
    <property type="match status" value="1"/>
</dbReference>
<dbReference type="Proteomes" id="UP000035682">
    <property type="component" value="Unplaced"/>
</dbReference>
<evidence type="ECO:0000256" key="1">
    <source>
        <dbReference type="ARBA" id="ARBA00022670"/>
    </source>
</evidence>
<dbReference type="GO" id="GO:0004222">
    <property type="term" value="F:metalloendopeptidase activity"/>
    <property type="evidence" value="ECO:0007669"/>
    <property type="project" value="TreeGrafter"/>
</dbReference>
<evidence type="ECO:0000256" key="3">
    <source>
        <dbReference type="ARBA" id="ARBA00022801"/>
    </source>
</evidence>
<dbReference type="CDD" id="cd00054">
    <property type="entry name" value="EGF_CA"/>
    <property type="match status" value="1"/>
</dbReference>
<evidence type="ECO:0000256" key="5">
    <source>
        <dbReference type="ARBA" id="ARBA00023049"/>
    </source>
</evidence>